<protein>
    <recommendedName>
        <fullName evidence="5">Small-conductance mechanosensitive channel</fullName>
    </recommendedName>
</protein>
<dbReference type="PROSITE" id="PS50042">
    <property type="entry name" value="CNMP_BINDING_3"/>
    <property type="match status" value="1"/>
</dbReference>
<gene>
    <name evidence="7" type="ORF">GBZ48_18725</name>
</gene>
<dbReference type="RefSeq" id="WP_174472377.1">
    <property type="nucleotide sequence ID" value="NZ_JAGINN010000014.1"/>
</dbReference>
<dbReference type="SUPFAM" id="SSF50182">
    <property type="entry name" value="Sm-like ribonucleoproteins"/>
    <property type="match status" value="1"/>
</dbReference>
<reference evidence="7 8" key="1">
    <citation type="submission" date="2019-10" db="EMBL/GenBank/DDBJ databases">
        <title>Genome sequence of Azospirillum melinis.</title>
        <authorList>
            <person name="Ambrosini A."/>
            <person name="Sant'Anna F.H."/>
            <person name="Cassan F.D."/>
            <person name="Souza E.M."/>
            <person name="Passaglia L.M.P."/>
        </authorList>
    </citation>
    <scope>NUCLEOTIDE SEQUENCE [LARGE SCALE GENOMIC DNA]</scope>
    <source>
        <strain evidence="7 8">TMCY0552</strain>
    </source>
</reference>
<organism evidence="7 8">
    <name type="scientific">Azospirillum melinis</name>
    <dbReference type="NCBI Taxonomy" id="328839"/>
    <lineage>
        <taxon>Bacteria</taxon>
        <taxon>Pseudomonadati</taxon>
        <taxon>Pseudomonadota</taxon>
        <taxon>Alphaproteobacteria</taxon>
        <taxon>Rhodospirillales</taxon>
        <taxon>Azospirillaceae</taxon>
        <taxon>Azospirillum</taxon>
    </lineage>
</organism>
<evidence type="ECO:0000256" key="5">
    <source>
        <dbReference type="RuleBase" id="RU369025"/>
    </source>
</evidence>
<comment type="caution">
    <text evidence="7">The sequence shown here is derived from an EMBL/GenBank/DDBJ whole genome shotgun (WGS) entry which is preliminary data.</text>
</comment>
<dbReference type="PANTHER" id="PTHR30221">
    <property type="entry name" value="SMALL-CONDUCTANCE MECHANOSENSITIVE CHANNEL"/>
    <property type="match status" value="1"/>
</dbReference>
<evidence type="ECO:0000313" key="7">
    <source>
        <dbReference type="EMBL" id="NUB01301.1"/>
    </source>
</evidence>
<dbReference type="EMBL" id="WHOS01000024">
    <property type="protein sequence ID" value="NUB01301.1"/>
    <property type="molecule type" value="Genomic_DNA"/>
</dbReference>
<sequence>MKEGLRRAAGKLTAPFVITLVVLFGFYLGGDSFQGFGLAAMDSTRRVLKYVLGVAAFLSLAVLVQRIVQYVIFDGIVASATGSPVPKLLSQMSGLVIFGIAVSACAGIVFEQDLTVLWAASGVAGLVLGMALRELLQDVFAGIALNIDRAIRIGEYIQIHRSGDSKISGQVLEISWRTTRVRDFMGDLVIFPNSKFSAFTITNFSQPEANSFRFVTLTLDARVPLARATRILQAAALEAMTGLAGPDTPVPWVEVKAIRLEGVEYAIFYKAEWRHLGNASPMILQTVLTHLAFAGLETATMLTDGPSVADGAFRQAGGAGPDTAGLTALLRAAALFRGVGDAPLRLLASHAAMRELPAGQVAIQAGEAGTSLYLVLEGLLSADAGRRSVRDPLPATLRPGDLFDPAILRGEAHGSTVRCRTAVLLCEFGPDALQALFGAGAGTMEFGAGAGAMERVARNLVSGSASRSEEDEERVADTLRQMRHLFPAPVGRQGSGIGPVANTG</sequence>
<comment type="function">
    <text evidence="5">Mechanosensitive channel that participates in the regulation of osmotic pressure changes within the cell, opening in response to stretch forces in the membrane lipid bilayer, without the need for other proteins. Contributes to normal resistance to hypoosmotic shock. Forms an ion channel of 1.0 nanosiemens conductance with a slight preference for anions.</text>
</comment>
<evidence type="ECO:0000256" key="2">
    <source>
        <dbReference type="ARBA" id="ARBA00022692"/>
    </source>
</evidence>
<evidence type="ECO:0000259" key="6">
    <source>
        <dbReference type="PROSITE" id="PS50042"/>
    </source>
</evidence>
<keyword evidence="5" id="KW-1003">Cell membrane</keyword>
<evidence type="ECO:0000256" key="3">
    <source>
        <dbReference type="ARBA" id="ARBA00022989"/>
    </source>
</evidence>
<dbReference type="Gene3D" id="1.10.287.1260">
    <property type="match status" value="1"/>
</dbReference>
<dbReference type="CDD" id="cd00038">
    <property type="entry name" value="CAP_ED"/>
    <property type="match status" value="1"/>
</dbReference>
<dbReference type="PANTHER" id="PTHR30221:SF1">
    <property type="entry name" value="SMALL-CONDUCTANCE MECHANOSENSITIVE CHANNEL"/>
    <property type="match status" value="1"/>
</dbReference>
<keyword evidence="2 5" id="KW-0812">Transmembrane</keyword>
<feature type="domain" description="Cyclic nucleotide-binding" evidence="6">
    <location>
        <begin position="335"/>
        <end position="408"/>
    </location>
</feature>
<dbReference type="Pfam" id="PF00027">
    <property type="entry name" value="cNMP_binding"/>
    <property type="match status" value="1"/>
</dbReference>
<dbReference type="InterPro" id="IPR023408">
    <property type="entry name" value="MscS_beta-dom_sf"/>
</dbReference>
<keyword evidence="5" id="KW-0997">Cell inner membrane</keyword>
<dbReference type="InterPro" id="IPR045275">
    <property type="entry name" value="MscS_archaea/bacteria_type"/>
</dbReference>
<name>A0ABX2KIP4_9PROT</name>
<dbReference type="SUPFAM" id="SSF51206">
    <property type="entry name" value="cAMP-binding domain-like"/>
    <property type="match status" value="1"/>
</dbReference>
<feature type="transmembrane region" description="Helical" evidence="5">
    <location>
        <begin position="116"/>
        <end position="136"/>
    </location>
</feature>
<dbReference type="InterPro" id="IPR000595">
    <property type="entry name" value="cNMP-bd_dom"/>
</dbReference>
<evidence type="ECO:0000256" key="4">
    <source>
        <dbReference type="ARBA" id="ARBA00023136"/>
    </source>
</evidence>
<keyword evidence="5" id="KW-0406">Ion transport</keyword>
<dbReference type="InterPro" id="IPR018490">
    <property type="entry name" value="cNMP-bd_dom_sf"/>
</dbReference>
<keyword evidence="5" id="KW-0813">Transport</keyword>
<keyword evidence="8" id="KW-1185">Reference proteome</keyword>
<comment type="similarity">
    <text evidence="5">Belongs to the MscS (TC 1.A.23) family.</text>
</comment>
<dbReference type="Pfam" id="PF00924">
    <property type="entry name" value="MS_channel_2nd"/>
    <property type="match status" value="1"/>
</dbReference>
<dbReference type="Proteomes" id="UP000605086">
    <property type="component" value="Unassembled WGS sequence"/>
</dbReference>
<dbReference type="InterPro" id="IPR014710">
    <property type="entry name" value="RmlC-like_jellyroll"/>
</dbReference>
<keyword evidence="5" id="KW-0407">Ion channel</keyword>
<feature type="transmembrane region" description="Helical" evidence="5">
    <location>
        <begin position="12"/>
        <end position="30"/>
    </location>
</feature>
<feature type="transmembrane region" description="Helical" evidence="5">
    <location>
        <begin position="50"/>
        <end position="68"/>
    </location>
</feature>
<dbReference type="InterPro" id="IPR010920">
    <property type="entry name" value="LSM_dom_sf"/>
</dbReference>
<keyword evidence="4 5" id="KW-0472">Membrane</keyword>
<keyword evidence="3 5" id="KW-1133">Transmembrane helix</keyword>
<comment type="subunit">
    <text evidence="5">Homoheptamer.</text>
</comment>
<proteinExistence type="inferred from homology"/>
<comment type="subcellular location">
    <subcellularLocation>
        <location evidence="5">Cell inner membrane</location>
        <topology evidence="5">Multi-pass membrane protein</topology>
    </subcellularLocation>
    <subcellularLocation>
        <location evidence="1">Membrane</location>
    </subcellularLocation>
</comment>
<dbReference type="Gene3D" id="2.30.30.60">
    <property type="match status" value="1"/>
</dbReference>
<accession>A0ABX2KIP4</accession>
<dbReference type="Gene3D" id="2.60.120.10">
    <property type="entry name" value="Jelly Rolls"/>
    <property type="match status" value="1"/>
</dbReference>
<evidence type="ECO:0000313" key="8">
    <source>
        <dbReference type="Proteomes" id="UP000605086"/>
    </source>
</evidence>
<evidence type="ECO:0000256" key="1">
    <source>
        <dbReference type="ARBA" id="ARBA00004370"/>
    </source>
</evidence>
<dbReference type="InterPro" id="IPR006685">
    <property type="entry name" value="MscS_channel_2nd"/>
</dbReference>
<feature type="transmembrane region" description="Helical" evidence="5">
    <location>
        <begin position="88"/>
        <end position="110"/>
    </location>
</feature>